<dbReference type="PANTHER" id="PTHR21666">
    <property type="entry name" value="PEPTIDASE-RELATED"/>
    <property type="match status" value="1"/>
</dbReference>
<dbReference type="GO" id="GO:0016787">
    <property type="term" value="F:hydrolase activity"/>
    <property type="evidence" value="ECO:0007669"/>
    <property type="project" value="UniProtKB-KW"/>
</dbReference>
<dbReference type="EMBL" id="JBEVCJ010000019">
    <property type="protein sequence ID" value="MET1256292.1"/>
    <property type="molecule type" value="Genomic_DNA"/>
</dbReference>
<dbReference type="SUPFAM" id="SSF51261">
    <property type="entry name" value="Duplicated hybrid motif"/>
    <property type="match status" value="1"/>
</dbReference>
<dbReference type="RefSeq" id="WP_353896879.1">
    <property type="nucleotide sequence ID" value="NZ_JBEVCJ010000019.1"/>
</dbReference>
<feature type="domain" description="M23ase beta-sheet core" evidence="8">
    <location>
        <begin position="268"/>
        <end position="348"/>
    </location>
</feature>
<name>A0ABV2BWH1_9GAMM</name>
<evidence type="ECO:0000313" key="9">
    <source>
        <dbReference type="EMBL" id="MET1256292.1"/>
    </source>
</evidence>
<dbReference type="CDD" id="cd12797">
    <property type="entry name" value="M23_peptidase"/>
    <property type="match status" value="1"/>
</dbReference>
<gene>
    <name evidence="9" type="ORF">ABVT43_14215</name>
</gene>
<evidence type="ECO:0000256" key="4">
    <source>
        <dbReference type="ARBA" id="ARBA00022801"/>
    </source>
</evidence>
<evidence type="ECO:0000256" key="1">
    <source>
        <dbReference type="ARBA" id="ARBA00001947"/>
    </source>
</evidence>
<reference evidence="9 10" key="1">
    <citation type="submission" date="2024-06" db="EMBL/GenBank/DDBJ databases">
        <authorList>
            <person name="Li F."/>
        </authorList>
    </citation>
    <scope>NUCLEOTIDE SEQUENCE [LARGE SCALE GENOMIC DNA]</scope>
    <source>
        <strain evidence="9 10">GXAS 311</strain>
    </source>
</reference>
<keyword evidence="7" id="KW-0732">Signal</keyword>
<keyword evidence="6" id="KW-0482">Metalloprotease</keyword>
<keyword evidence="2" id="KW-0645">Protease</keyword>
<keyword evidence="4 9" id="KW-0378">Hydrolase</keyword>
<proteinExistence type="predicted"/>
<comment type="cofactor">
    <cofactor evidence="1">
        <name>Zn(2+)</name>
        <dbReference type="ChEBI" id="CHEBI:29105"/>
    </cofactor>
</comment>
<dbReference type="InterPro" id="IPR011055">
    <property type="entry name" value="Dup_hybrid_motif"/>
</dbReference>
<keyword evidence="3" id="KW-0479">Metal-binding</keyword>
<evidence type="ECO:0000256" key="3">
    <source>
        <dbReference type="ARBA" id="ARBA00022723"/>
    </source>
</evidence>
<evidence type="ECO:0000256" key="6">
    <source>
        <dbReference type="ARBA" id="ARBA00023049"/>
    </source>
</evidence>
<organism evidence="9 10">
    <name type="scientific">Aliikangiella maris</name>
    <dbReference type="NCBI Taxonomy" id="3162458"/>
    <lineage>
        <taxon>Bacteria</taxon>
        <taxon>Pseudomonadati</taxon>
        <taxon>Pseudomonadota</taxon>
        <taxon>Gammaproteobacteria</taxon>
        <taxon>Oceanospirillales</taxon>
        <taxon>Pleioneaceae</taxon>
        <taxon>Aliikangiella</taxon>
    </lineage>
</organism>
<feature type="signal peptide" evidence="7">
    <location>
        <begin position="1"/>
        <end position="30"/>
    </location>
</feature>
<dbReference type="Gene3D" id="2.70.70.10">
    <property type="entry name" value="Glucose Permease (Domain IIA)"/>
    <property type="match status" value="1"/>
</dbReference>
<dbReference type="PANTHER" id="PTHR21666:SF288">
    <property type="entry name" value="CELL DIVISION PROTEIN YTFB"/>
    <property type="match status" value="1"/>
</dbReference>
<sequence length="421" mass="46440">MINKTLNYKLAASSLLLLSSSLAISLPANAGESGLTSKPSIQLNKMNVLYDYDEVFGFDIEAYLEKNAPHLVQHAETISHFAGRSSISPRVFIALMEQQTGILSRSDANDAEMAMPFGTMSQEFGFIEQMRDVSERIAEAFYKGHSYAETGKNQKFTTDADAVKAVQMIFSHGFPTTELQPGSKEQVESFTEIFFSLFPEEKNAKPEPSAPTTMSVPSSNLLAFPWRYGETWYIGGSHTNTGSGSYPQSSLDANNGGYWGSNLSNIVVAASAAGRVRVYSRCNMEVFHNGGWSTQYYHVDNIQYNTGSYVNKGTGISNYASNQNVALCEGGRSTGPHLHWSLKLNGQHYHLNGVTISGYTVNTGRNSYDTDCRYFYLYRNGSKYCAGRYTNRGSRRDAESIKFPEAQAAAKENDLDALSSK</sequence>
<dbReference type="InterPro" id="IPR016047">
    <property type="entry name" value="M23ase_b-sheet_dom"/>
</dbReference>
<dbReference type="InterPro" id="IPR050570">
    <property type="entry name" value="Cell_wall_metabolism_enzyme"/>
</dbReference>
<dbReference type="PRINTS" id="PR00933">
    <property type="entry name" value="BLYTICPTASE"/>
</dbReference>
<feature type="chain" id="PRO_5045610902" evidence="7">
    <location>
        <begin position="31"/>
        <end position="421"/>
    </location>
</feature>
<evidence type="ECO:0000259" key="8">
    <source>
        <dbReference type="Pfam" id="PF01551"/>
    </source>
</evidence>
<keyword evidence="10" id="KW-1185">Reference proteome</keyword>
<keyword evidence="5" id="KW-0862">Zinc</keyword>
<dbReference type="Proteomes" id="UP001548189">
    <property type="component" value="Unassembled WGS sequence"/>
</dbReference>
<evidence type="ECO:0000256" key="5">
    <source>
        <dbReference type="ARBA" id="ARBA00022833"/>
    </source>
</evidence>
<comment type="caution">
    <text evidence="9">The sequence shown here is derived from an EMBL/GenBank/DDBJ whole genome shotgun (WGS) entry which is preliminary data.</text>
</comment>
<dbReference type="Pfam" id="PF01551">
    <property type="entry name" value="Peptidase_M23"/>
    <property type="match status" value="1"/>
</dbReference>
<evidence type="ECO:0000313" key="10">
    <source>
        <dbReference type="Proteomes" id="UP001548189"/>
    </source>
</evidence>
<dbReference type="InterPro" id="IPR000841">
    <property type="entry name" value="Pept_M23A_Blytic"/>
</dbReference>
<protein>
    <submittedName>
        <fullName evidence="9">M23 family metallopeptidase</fullName>
        <ecNumber evidence="9">3.4.-.-</ecNumber>
    </submittedName>
</protein>
<accession>A0ABV2BWH1</accession>
<evidence type="ECO:0000256" key="7">
    <source>
        <dbReference type="SAM" id="SignalP"/>
    </source>
</evidence>
<dbReference type="EC" id="3.4.-.-" evidence="9"/>
<evidence type="ECO:0000256" key="2">
    <source>
        <dbReference type="ARBA" id="ARBA00022670"/>
    </source>
</evidence>